<dbReference type="AlphaFoldDB" id="A0AAD7CGM9"/>
<dbReference type="EMBL" id="JARKIF010000002">
    <property type="protein sequence ID" value="KAJ7647992.1"/>
    <property type="molecule type" value="Genomic_DNA"/>
</dbReference>
<protein>
    <recommendedName>
        <fullName evidence="4">F-box domain-containing protein</fullName>
    </recommendedName>
</protein>
<comment type="caution">
    <text evidence="2">The sequence shown here is derived from an EMBL/GenBank/DDBJ whole genome shotgun (WGS) entry which is preliminary data.</text>
</comment>
<name>A0AAD7CGM9_9AGAR</name>
<evidence type="ECO:0008006" key="4">
    <source>
        <dbReference type="Google" id="ProtNLM"/>
    </source>
</evidence>
<dbReference type="Proteomes" id="UP001221142">
    <property type="component" value="Unassembled WGS sequence"/>
</dbReference>
<evidence type="ECO:0000313" key="3">
    <source>
        <dbReference type="Proteomes" id="UP001221142"/>
    </source>
</evidence>
<evidence type="ECO:0000313" key="2">
    <source>
        <dbReference type="EMBL" id="KAJ7647992.1"/>
    </source>
</evidence>
<dbReference type="Gene3D" id="1.20.1280.50">
    <property type="match status" value="1"/>
</dbReference>
<reference evidence="2" key="1">
    <citation type="submission" date="2023-03" db="EMBL/GenBank/DDBJ databases">
        <title>Massive genome expansion in bonnet fungi (Mycena s.s.) driven by repeated elements and novel gene families across ecological guilds.</title>
        <authorList>
            <consortium name="Lawrence Berkeley National Laboratory"/>
            <person name="Harder C.B."/>
            <person name="Miyauchi S."/>
            <person name="Viragh M."/>
            <person name="Kuo A."/>
            <person name="Thoen E."/>
            <person name="Andreopoulos B."/>
            <person name="Lu D."/>
            <person name="Skrede I."/>
            <person name="Drula E."/>
            <person name="Henrissat B."/>
            <person name="Morin E."/>
            <person name="Kohler A."/>
            <person name="Barry K."/>
            <person name="LaButti K."/>
            <person name="Morin E."/>
            <person name="Salamov A."/>
            <person name="Lipzen A."/>
            <person name="Mereny Z."/>
            <person name="Hegedus B."/>
            <person name="Baldrian P."/>
            <person name="Stursova M."/>
            <person name="Weitz H."/>
            <person name="Taylor A."/>
            <person name="Grigoriev I.V."/>
            <person name="Nagy L.G."/>
            <person name="Martin F."/>
            <person name="Kauserud H."/>
        </authorList>
    </citation>
    <scope>NUCLEOTIDE SEQUENCE</scope>
    <source>
        <strain evidence="2">9284</strain>
    </source>
</reference>
<keyword evidence="3" id="KW-1185">Reference proteome</keyword>
<gene>
    <name evidence="2" type="ORF">FB45DRAFT_1020201</name>
</gene>
<accession>A0AAD7CGM9</accession>
<evidence type="ECO:0000256" key="1">
    <source>
        <dbReference type="SAM" id="MobiDB-lite"/>
    </source>
</evidence>
<proteinExistence type="predicted"/>
<feature type="region of interest" description="Disordered" evidence="1">
    <location>
        <begin position="1"/>
        <end position="20"/>
    </location>
</feature>
<sequence length="337" mass="37947">MSSSAEHATLPSGHTSSHCTSATDAARLTDILRSTVLPTTEDTYLFRRVSSEAPADLAGYDAEIERLQSLLGCLQSERELLSTYTERCRSALSPIRRLLTELLTEIFDWCAPSCAESIENEDTADMELERLAKTHLLQFSAVCYRWHEIAMGSPKLWSTIVTDADLWNDTDIRTEHLLRRLELSLERGANSPLVMELGLPHEDDELQSSILKLVTPHATRWKDIYLWIDPSSVELLAHMRGNLPRLESLSLSASTVDPYPPGPAVFDLAPRLTRLTLTGWPLRLPEIPWGQLLDVKFMNNEARDITCGLDILSLLQKGAEYRMDIDCVCHALTYLRT</sequence>
<organism evidence="2 3">
    <name type="scientific">Roridomyces roridus</name>
    <dbReference type="NCBI Taxonomy" id="1738132"/>
    <lineage>
        <taxon>Eukaryota</taxon>
        <taxon>Fungi</taxon>
        <taxon>Dikarya</taxon>
        <taxon>Basidiomycota</taxon>
        <taxon>Agaricomycotina</taxon>
        <taxon>Agaricomycetes</taxon>
        <taxon>Agaricomycetidae</taxon>
        <taxon>Agaricales</taxon>
        <taxon>Marasmiineae</taxon>
        <taxon>Mycenaceae</taxon>
        <taxon>Roridomyces</taxon>
    </lineage>
</organism>